<dbReference type="EMBL" id="LUHQ01000003">
    <property type="protein sequence ID" value="OAP05517.1"/>
    <property type="molecule type" value="Genomic_DNA"/>
</dbReference>
<proteinExistence type="predicted"/>
<dbReference type="Proteomes" id="UP000426265">
    <property type="component" value="Unassembled WGS sequence"/>
</dbReference>
<dbReference type="KEGG" id="ath:AT3G03730"/>
<sequence>MSDSNKKTCNDAKQPILVLDLVRLVLERLSFVDFHRARCVSSVWYSASKSCIGGTNPTAPWIILFPNEHVKTNNDSCKSIDPRDHSSYTIRDLGFDMVRSRCLASSGSWFLMLDHKTDFHLLNLFTRERIPLPSLESIDGLQMKFVRTGDCGFEMSMYYKAHGLISYGKNSDLRISDAVLWVDEKNGDYFVVWFHHSTFAYHKKGGDNNSWKVFQPSKHQGCINMVFKEGKLYVLNPARNISVFDFSGGHSPVEYATPPSPNDDYYVRNLAVTLSGEVLIISSNPKKCFVKLYKIDPKSSEWRLIKSIGDEALILDLGITVAAKDGVMRNCIYFSHHELLRYKGVSLCNDDKYGICIYHIKTKKKVQEFEHLTTSSPILFKDARWFFPTFGGN</sequence>
<dbReference type="Proteomes" id="UP000078284">
    <property type="component" value="Chromosome 3"/>
</dbReference>
<accession>A0A178VGI3</accession>
<dbReference type="ExpressionAtlas" id="A0A178VGI3">
    <property type="expression patterns" value="baseline"/>
</dbReference>
<evidence type="ECO:0000313" key="3">
    <source>
        <dbReference type="EMBL" id="OAP05517.1"/>
    </source>
</evidence>
<gene>
    <name evidence="3" type="ordered locus">AXX17_At3g03100</name>
    <name evidence="4" type="ORF">AN1_LOCUS11651</name>
</gene>
<dbReference type="AlphaFoldDB" id="A0A178VGI3"/>
<evidence type="ECO:0000313" key="6">
    <source>
        <dbReference type="Proteomes" id="UP000426265"/>
    </source>
</evidence>
<evidence type="ECO:0000259" key="2">
    <source>
        <dbReference type="Pfam" id="PF03478"/>
    </source>
</evidence>
<dbReference type="PANTHER" id="PTHR44259">
    <property type="entry name" value="OS07G0183000 PROTEIN-RELATED"/>
    <property type="match status" value="1"/>
</dbReference>
<feature type="domain" description="F-box" evidence="1">
    <location>
        <begin position="17"/>
        <end position="51"/>
    </location>
</feature>
<dbReference type="SUPFAM" id="SSF75011">
    <property type="entry name" value="3-carboxy-cis,cis-mucoante lactonizing enzyme"/>
    <property type="match status" value="1"/>
</dbReference>
<dbReference type="OMA" id="NSWFLML"/>
<reference evidence="4 6" key="3">
    <citation type="submission" date="2019-11" db="EMBL/GenBank/DDBJ databases">
        <authorList>
            <person name="Jiao W.-B."/>
            <person name="Schneeberger K."/>
        </authorList>
    </citation>
    <scope>NUCLEOTIDE SEQUENCE [LARGE SCALE GENOMIC DNA]</scope>
    <source>
        <strain evidence="6">cv. An-1</strain>
    </source>
</reference>
<evidence type="ECO:0000313" key="4">
    <source>
        <dbReference type="EMBL" id="VYS56197.1"/>
    </source>
</evidence>
<dbReference type="InterPro" id="IPR005174">
    <property type="entry name" value="KIB1-4_b-propeller"/>
</dbReference>
<reference evidence="5" key="1">
    <citation type="journal article" date="2016" name="Proc. Natl. Acad. Sci. U.S.A.">
        <title>Chromosome-level assembly of Arabidopsis thaliana Ler reveals the extent of translocation and inversion polymorphisms.</title>
        <authorList>
            <person name="Zapata L."/>
            <person name="Ding J."/>
            <person name="Willing E.M."/>
            <person name="Hartwig B."/>
            <person name="Bezdan D."/>
            <person name="Jiao W.B."/>
            <person name="Patel V."/>
            <person name="Velikkakam James G."/>
            <person name="Koornneef M."/>
            <person name="Ossowski S."/>
            <person name="Schneeberger K."/>
        </authorList>
    </citation>
    <scope>NUCLEOTIDE SEQUENCE [LARGE SCALE GENOMIC DNA]</scope>
    <source>
        <strain evidence="5">cv. Landsberg erecta</strain>
    </source>
</reference>
<dbReference type="InterPro" id="IPR050942">
    <property type="entry name" value="F-box_BR-signaling"/>
</dbReference>
<organism evidence="3 5">
    <name type="scientific">Arabidopsis thaliana</name>
    <name type="common">Mouse-ear cress</name>
    <dbReference type="NCBI Taxonomy" id="3702"/>
    <lineage>
        <taxon>Eukaryota</taxon>
        <taxon>Viridiplantae</taxon>
        <taxon>Streptophyta</taxon>
        <taxon>Embryophyta</taxon>
        <taxon>Tracheophyta</taxon>
        <taxon>Spermatophyta</taxon>
        <taxon>Magnoliopsida</taxon>
        <taxon>eudicotyledons</taxon>
        <taxon>Gunneridae</taxon>
        <taxon>Pentapetalae</taxon>
        <taxon>rosids</taxon>
        <taxon>malvids</taxon>
        <taxon>Brassicales</taxon>
        <taxon>Brassicaceae</taxon>
        <taxon>Camelineae</taxon>
        <taxon>Arabidopsis</taxon>
    </lineage>
</organism>
<name>A0A178VGI3_ARATH</name>
<reference evidence="3" key="2">
    <citation type="submission" date="2016-03" db="EMBL/GenBank/DDBJ databases">
        <title>Full-length assembly of Arabidopsis thaliana Ler reveals the complement of translocations and inversions.</title>
        <authorList>
            <person name="Zapata L."/>
            <person name="Schneeberger K."/>
            <person name="Ossowski S."/>
        </authorList>
    </citation>
    <scope>NUCLEOTIDE SEQUENCE [LARGE SCALE GENOMIC DNA]</scope>
    <source>
        <tissue evidence="3">Leaf</tissue>
    </source>
</reference>
<evidence type="ECO:0000259" key="1">
    <source>
        <dbReference type="Pfam" id="PF00646"/>
    </source>
</evidence>
<evidence type="ECO:0008006" key="7">
    <source>
        <dbReference type="Google" id="ProtNLM"/>
    </source>
</evidence>
<dbReference type="Pfam" id="PF03478">
    <property type="entry name" value="Beta-prop_KIB1-4"/>
    <property type="match status" value="1"/>
</dbReference>
<dbReference type="PANTHER" id="PTHR44259:SF15">
    <property type="entry name" value="F-BOX PROTEIN KIB2-RELATED"/>
    <property type="match status" value="1"/>
</dbReference>
<protein>
    <recommendedName>
        <fullName evidence="7">F-box domain-containing protein</fullName>
    </recommendedName>
</protein>
<dbReference type="Pfam" id="PF00646">
    <property type="entry name" value="F-box"/>
    <property type="match status" value="1"/>
</dbReference>
<dbReference type="EMBL" id="CACRSJ010000106">
    <property type="protein sequence ID" value="VYS56197.1"/>
    <property type="molecule type" value="Genomic_DNA"/>
</dbReference>
<feature type="domain" description="KIB1-4 beta-propeller" evidence="2">
    <location>
        <begin position="83"/>
        <end position="358"/>
    </location>
</feature>
<dbReference type="RefSeq" id="NP_187023.1">
    <property type="nucleotide sequence ID" value="NM_111244.1"/>
</dbReference>
<dbReference type="InterPro" id="IPR001810">
    <property type="entry name" value="F-box_dom"/>
</dbReference>
<evidence type="ECO:0000313" key="5">
    <source>
        <dbReference type="Proteomes" id="UP000078284"/>
    </source>
</evidence>